<keyword evidence="3" id="KW-1185">Reference proteome</keyword>
<organism evidence="2 3">
    <name type="scientific">Drosophila madeirensis</name>
    <name type="common">Fruit fly</name>
    <dbReference type="NCBI Taxonomy" id="30013"/>
    <lineage>
        <taxon>Eukaryota</taxon>
        <taxon>Metazoa</taxon>
        <taxon>Ecdysozoa</taxon>
        <taxon>Arthropoda</taxon>
        <taxon>Hexapoda</taxon>
        <taxon>Insecta</taxon>
        <taxon>Pterygota</taxon>
        <taxon>Neoptera</taxon>
        <taxon>Endopterygota</taxon>
        <taxon>Diptera</taxon>
        <taxon>Brachycera</taxon>
        <taxon>Muscomorpha</taxon>
        <taxon>Ephydroidea</taxon>
        <taxon>Drosophilidae</taxon>
        <taxon>Drosophila</taxon>
        <taxon>Sophophora</taxon>
    </lineage>
</organism>
<name>A0AAU9G1P0_DROMD</name>
<accession>A0AAU9G1P0</accession>
<proteinExistence type="predicted"/>
<evidence type="ECO:0000313" key="2">
    <source>
        <dbReference type="EMBL" id="BFG02357.1"/>
    </source>
</evidence>
<evidence type="ECO:0000256" key="1">
    <source>
        <dbReference type="SAM" id="MobiDB-lite"/>
    </source>
</evidence>
<evidence type="ECO:0000313" key="3">
    <source>
        <dbReference type="Proteomes" id="UP001500889"/>
    </source>
</evidence>
<reference evidence="2 3" key="1">
    <citation type="submission" date="2024-02" db="EMBL/GenBank/DDBJ databases">
        <title>A chromosome-level genome assembly of Drosophila madeirensis, a fruit fly species endemic to Madeira island.</title>
        <authorList>
            <person name="Tomihara K."/>
            <person name="Llopart A."/>
            <person name="Yamamoto D."/>
        </authorList>
    </citation>
    <scope>NUCLEOTIDE SEQUENCE [LARGE SCALE GENOMIC DNA]</scope>
    <source>
        <strain evidence="2 3">RF1</strain>
    </source>
</reference>
<protein>
    <submittedName>
        <fullName evidence="2">Uncharacterized protein</fullName>
    </submittedName>
</protein>
<dbReference type="EMBL" id="AP029266">
    <property type="protein sequence ID" value="BFG02357.1"/>
    <property type="molecule type" value="Genomic_DNA"/>
</dbReference>
<feature type="region of interest" description="Disordered" evidence="1">
    <location>
        <begin position="1"/>
        <end position="37"/>
    </location>
</feature>
<gene>
    <name evidence="2" type="ORF">DMAD_01879</name>
</gene>
<sequence length="147" mass="15915">MSNTMNQPGGNSINKRLNNRVGPSTETRNNEPPMALPKSLANCPEIAKLSIKPEPIPEGHGADALVTYTRGQILTIGLLLADKLADPKTENQVWPSAKEVKMRLRSVGIYKNRLVAPSTVFAAKCAGDPGAHGCCNWRLRGDARFPN</sequence>
<feature type="compositionally biased region" description="Polar residues" evidence="1">
    <location>
        <begin position="1"/>
        <end position="27"/>
    </location>
</feature>
<dbReference type="Proteomes" id="UP001500889">
    <property type="component" value="Chromosome A"/>
</dbReference>
<dbReference type="AlphaFoldDB" id="A0AAU9G1P0"/>